<name>A0AAD3SGR0_NEPGR</name>
<protein>
    <submittedName>
        <fullName evidence="2">Uncharacterized protein</fullName>
    </submittedName>
</protein>
<dbReference type="Proteomes" id="UP001279734">
    <property type="component" value="Unassembled WGS sequence"/>
</dbReference>
<evidence type="ECO:0000313" key="3">
    <source>
        <dbReference type="Proteomes" id="UP001279734"/>
    </source>
</evidence>
<proteinExistence type="predicted"/>
<keyword evidence="1" id="KW-0472">Membrane</keyword>
<evidence type="ECO:0000313" key="2">
    <source>
        <dbReference type="EMBL" id="GMH10151.1"/>
    </source>
</evidence>
<reference evidence="2" key="1">
    <citation type="submission" date="2023-05" db="EMBL/GenBank/DDBJ databases">
        <title>Nepenthes gracilis genome sequencing.</title>
        <authorList>
            <person name="Fukushima K."/>
        </authorList>
    </citation>
    <scope>NUCLEOTIDE SEQUENCE</scope>
    <source>
        <strain evidence="2">SING2019-196</strain>
    </source>
</reference>
<comment type="caution">
    <text evidence="2">The sequence shown here is derived from an EMBL/GenBank/DDBJ whole genome shotgun (WGS) entry which is preliminary data.</text>
</comment>
<keyword evidence="1" id="KW-1133">Transmembrane helix</keyword>
<sequence>MPTALDTVELKTPASAVVELSLHIAKFENKLHVKRDLALSEGSSMPLIGSGRRENNDGMKLPSRRRWLSCQASEIFGTILIAYGRARTILLWSCCPLFLLMRCLLALAPFANSLGMKLSINWNHFPRYRQTSGAIKIARFTGRAKQGSSNSF</sequence>
<dbReference type="EMBL" id="BSYO01000009">
    <property type="protein sequence ID" value="GMH10151.1"/>
    <property type="molecule type" value="Genomic_DNA"/>
</dbReference>
<organism evidence="2 3">
    <name type="scientific">Nepenthes gracilis</name>
    <name type="common">Slender pitcher plant</name>
    <dbReference type="NCBI Taxonomy" id="150966"/>
    <lineage>
        <taxon>Eukaryota</taxon>
        <taxon>Viridiplantae</taxon>
        <taxon>Streptophyta</taxon>
        <taxon>Embryophyta</taxon>
        <taxon>Tracheophyta</taxon>
        <taxon>Spermatophyta</taxon>
        <taxon>Magnoliopsida</taxon>
        <taxon>eudicotyledons</taxon>
        <taxon>Gunneridae</taxon>
        <taxon>Pentapetalae</taxon>
        <taxon>Caryophyllales</taxon>
        <taxon>Nepenthaceae</taxon>
        <taxon>Nepenthes</taxon>
    </lineage>
</organism>
<evidence type="ECO:0000256" key="1">
    <source>
        <dbReference type="SAM" id="Phobius"/>
    </source>
</evidence>
<gene>
    <name evidence="2" type="ORF">Nepgr_011992</name>
</gene>
<keyword evidence="3" id="KW-1185">Reference proteome</keyword>
<keyword evidence="1" id="KW-0812">Transmembrane</keyword>
<dbReference type="AlphaFoldDB" id="A0AAD3SGR0"/>
<feature type="transmembrane region" description="Helical" evidence="1">
    <location>
        <begin position="89"/>
        <end position="111"/>
    </location>
</feature>
<accession>A0AAD3SGR0</accession>